<dbReference type="Pfam" id="PF02798">
    <property type="entry name" value="GST_N"/>
    <property type="match status" value="1"/>
</dbReference>
<dbReference type="InterPro" id="IPR010987">
    <property type="entry name" value="Glutathione-S-Trfase_C-like"/>
</dbReference>
<evidence type="ECO:0000256" key="2">
    <source>
        <dbReference type="ARBA" id="ARBA00022679"/>
    </source>
</evidence>
<name>A0A914RMM4_PAREQ</name>
<accession>A0A914RMM4</accession>
<dbReference type="GO" id="GO:0004364">
    <property type="term" value="F:glutathione transferase activity"/>
    <property type="evidence" value="ECO:0007669"/>
    <property type="project" value="UniProtKB-EC"/>
</dbReference>
<dbReference type="FunFam" id="3.40.30.10:FF:000189">
    <property type="entry name" value="Glutathione S-Transferase"/>
    <property type="match status" value="1"/>
</dbReference>
<keyword evidence="7" id="KW-1185">Reference proteome</keyword>
<dbReference type="Gene3D" id="3.40.30.10">
    <property type="entry name" value="Glutaredoxin"/>
    <property type="match status" value="1"/>
</dbReference>
<dbReference type="InterPro" id="IPR036249">
    <property type="entry name" value="Thioredoxin-like_sf"/>
</dbReference>
<dbReference type="SFLD" id="SFLDS00019">
    <property type="entry name" value="Glutathione_Transferase_(cytos"/>
    <property type="match status" value="1"/>
</dbReference>
<dbReference type="SUPFAM" id="SSF52833">
    <property type="entry name" value="Thioredoxin-like"/>
    <property type="match status" value="1"/>
</dbReference>
<evidence type="ECO:0000313" key="8">
    <source>
        <dbReference type="WBParaSite" id="PEQ_0000765701-mRNA-1"/>
    </source>
</evidence>
<dbReference type="Pfam" id="PF14497">
    <property type="entry name" value="GST_C_3"/>
    <property type="match status" value="1"/>
</dbReference>
<feature type="domain" description="GST C-terminal" evidence="6">
    <location>
        <begin position="100"/>
        <end position="191"/>
    </location>
</feature>
<dbReference type="CDD" id="cd03192">
    <property type="entry name" value="GST_C_Sigma_like"/>
    <property type="match status" value="1"/>
</dbReference>
<dbReference type="PANTHER" id="PTHR11571">
    <property type="entry name" value="GLUTATHIONE S-TRANSFERASE"/>
    <property type="match status" value="1"/>
</dbReference>
<evidence type="ECO:0000256" key="3">
    <source>
        <dbReference type="ARBA" id="ARBA00038317"/>
    </source>
</evidence>
<dbReference type="AlphaFoldDB" id="A0A914RMM4"/>
<dbReference type="InterPro" id="IPR050213">
    <property type="entry name" value="GST_superfamily"/>
</dbReference>
<evidence type="ECO:0000256" key="4">
    <source>
        <dbReference type="ARBA" id="ARBA00047960"/>
    </source>
</evidence>
<keyword evidence="2" id="KW-0808">Transferase</keyword>
<dbReference type="PANTHER" id="PTHR11571:SF224">
    <property type="entry name" value="HEMATOPOIETIC PROSTAGLANDIN D SYNTHASE"/>
    <property type="match status" value="1"/>
</dbReference>
<dbReference type="InterPro" id="IPR036282">
    <property type="entry name" value="Glutathione-S-Trfase_C_sf"/>
</dbReference>
<dbReference type="WBParaSite" id="PEQ_0000765701-mRNA-1">
    <property type="protein sequence ID" value="PEQ_0000765701-mRNA-1"/>
    <property type="gene ID" value="PEQ_0000765701"/>
</dbReference>
<sequence length="191" mass="22121">MNVAGEKYHYFLGITIRQNSPKYKLIFFYPQTRAEAARMMFKLADVPFEDIRIFEDEWVELKPTTPFGQLPVLEFDGHKLAQSFAINRYLARKFGFAGNDPVEEAFVDSIADAFNDFFRETIKTEAVYNETIVPAKEKLMPPLRQFLNESKSGYVVGKSLTWADLIISNYFASCEAIFPHFFDGYTDIQNY</sequence>
<dbReference type="GO" id="GO:0006749">
    <property type="term" value="P:glutathione metabolic process"/>
    <property type="evidence" value="ECO:0007669"/>
    <property type="project" value="TreeGrafter"/>
</dbReference>
<organism evidence="7 8">
    <name type="scientific">Parascaris equorum</name>
    <name type="common">Equine roundworm</name>
    <dbReference type="NCBI Taxonomy" id="6256"/>
    <lineage>
        <taxon>Eukaryota</taxon>
        <taxon>Metazoa</taxon>
        <taxon>Ecdysozoa</taxon>
        <taxon>Nematoda</taxon>
        <taxon>Chromadorea</taxon>
        <taxon>Rhabditida</taxon>
        <taxon>Spirurina</taxon>
        <taxon>Ascaridomorpha</taxon>
        <taxon>Ascaridoidea</taxon>
        <taxon>Ascarididae</taxon>
        <taxon>Parascaris</taxon>
    </lineage>
</organism>
<proteinExistence type="inferred from homology"/>
<protein>
    <recommendedName>
        <fullName evidence="1">glutathione transferase</fullName>
        <ecNumber evidence="1">2.5.1.18</ecNumber>
    </recommendedName>
</protein>
<dbReference type="Gene3D" id="1.20.1050.10">
    <property type="match status" value="1"/>
</dbReference>
<evidence type="ECO:0000259" key="5">
    <source>
        <dbReference type="PROSITE" id="PS50404"/>
    </source>
</evidence>
<evidence type="ECO:0000256" key="1">
    <source>
        <dbReference type="ARBA" id="ARBA00012452"/>
    </source>
</evidence>
<dbReference type="InterPro" id="IPR004045">
    <property type="entry name" value="Glutathione_S-Trfase_N"/>
</dbReference>
<dbReference type="EC" id="2.5.1.18" evidence="1"/>
<dbReference type="CDD" id="cd03039">
    <property type="entry name" value="GST_N_Sigma_like"/>
    <property type="match status" value="1"/>
</dbReference>
<comment type="catalytic activity">
    <reaction evidence="4">
        <text>RX + glutathione = an S-substituted glutathione + a halide anion + H(+)</text>
        <dbReference type="Rhea" id="RHEA:16437"/>
        <dbReference type="ChEBI" id="CHEBI:15378"/>
        <dbReference type="ChEBI" id="CHEBI:16042"/>
        <dbReference type="ChEBI" id="CHEBI:17792"/>
        <dbReference type="ChEBI" id="CHEBI:57925"/>
        <dbReference type="ChEBI" id="CHEBI:90779"/>
        <dbReference type="EC" id="2.5.1.18"/>
    </reaction>
</comment>
<comment type="similarity">
    <text evidence="3">Belongs to the GST superfamily. Sigma family.</text>
</comment>
<dbReference type="PROSITE" id="PS50404">
    <property type="entry name" value="GST_NTER"/>
    <property type="match status" value="1"/>
</dbReference>
<dbReference type="InterPro" id="IPR004046">
    <property type="entry name" value="GST_C"/>
</dbReference>
<dbReference type="InterPro" id="IPR040079">
    <property type="entry name" value="Glutathione_S-Trfase"/>
</dbReference>
<evidence type="ECO:0000313" key="7">
    <source>
        <dbReference type="Proteomes" id="UP000887564"/>
    </source>
</evidence>
<dbReference type="PROSITE" id="PS50405">
    <property type="entry name" value="GST_CTER"/>
    <property type="match status" value="1"/>
</dbReference>
<evidence type="ECO:0000259" key="6">
    <source>
        <dbReference type="PROSITE" id="PS50405"/>
    </source>
</evidence>
<dbReference type="Proteomes" id="UP000887564">
    <property type="component" value="Unplaced"/>
</dbReference>
<reference evidence="8" key="1">
    <citation type="submission" date="2022-11" db="UniProtKB">
        <authorList>
            <consortium name="WormBaseParasite"/>
        </authorList>
    </citation>
    <scope>IDENTIFICATION</scope>
</reference>
<feature type="domain" description="GST N-terminal" evidence="5">
    <location>
        <begin position="21"/>
        <end position="98"/>
    </location>
</feature>
<dbReference type="SUPFAM" id="SSF47616">
    <property type="entry name" value="GST C-terminal domain-like"/>
    <property type="match status" value="1"/>
</dbReference>